<name>A0AAD4JTS2_9MUSC</name>
<organism evidence="2 3">
    <name type="scientific">Drosophila rubida</name>
    <dbReference type="NCBI Taxonomy" id="30044"/>
    <lineage>
        <taxon>Eukaryota</taxon>
        <taxon>Metazoa</taxon>
        <taxon>Ecdysozoa</taxon>
        <taxon>Arthropoda</taxon>
        <taxon>Hexapoda</taxon>
        <taxon>Insecta</taxon>
        <taxon>Pterygota</taxon>
        <taxon>Neoptera</taxon>
        <taxon>Endopterygota</taxon>
        <taxon>Diptera</taxon>
        <taxon>Brachycera</taxon>
        <taxon>Muscomorpha</taxon>
        <taxon>Ephydroidea</taxon>
        <taxon>Drosophilidae</taxon>
        <taxon>Drosophila</taxon>
    </lineage>
</organism>
<protein>
    <submittedName>
        <fullName evidence="2">Uncharacterized protein</fullName>
    </submittedName>
</protein>
<evidence type="ECO:0000313" key="2">
    <source>
        <dbReference type="EMBL" id="KAH8359271.1"/>
    </source>
</evidence>
<dbReference type="AlphaFoldDB" id="A0AAD4JTS2"/>
<proteinExistence type="predicted"/>
<feature type="compositionally biased region" description="Polar residues" evidence="1">
    <location>
        <begin position="39"/>
        <end position="51"/>
    </location>
</feature>
<keyword evidence="3" id="KW-1185">Reference proteome</keyword>
<dbReference type="EMBL" id="JAJJHW010003409">
    <property type="protein sequence ID" value="KAH8359271.1"/>
    <property type="molecule type" value="Genomic_DNA"/>
</dbReference>
<reference evidence="2" key="1">
    <citation type="journal article" date="2021" name="Mol. Ecol. Resour.">
        <title>Phylogenomic analyses of the genus Drosophila reveals genomic signals of climate adaptation.</title>
        <authorList>
            <person name="Li F."/>
            <person name="Rane R.V."/>
            <person name="Luria V."/>
            <person name="Xiong Z."/>
            <person name="Chen J."/>
            <person name="Li Z."/>
            <person name="Catullo R.A."/>
            <person name="Griffin P.C."/>
            <person name="Schiffer M."/>
            <person name="Pearce S."/>
            <person name="Lee S.F."/>
            <person name="McElroy K."/>
            <person name="Stocker A."/>
            <person name="Shirriffs J."/>
            <person name="Cockerell F."/>
            <person name="Coppin C."/>
            <person name="Sgro C.M."/>
            <person name="Karger A."/>
            <person name="Cain J.W."/>
            <person name="Weber J.A."/>
            <person name="Santpere G."/>
            <person name="Kirschner M.W."/>
            <person name="Hoffmann A.A."/>
            <person name="Oakeshott J.G."/>
            <person name="Zhang G."/>
        </authorList>
    </citation>
    <scope>NUCLEOTIDE SEQUENCE</scope>
    <source>
        <strain evidence="2">BGI-SZ-2011g</strain>
    </source>
</reference>
<accession>A0AAD4JTS2</accession>
<dbReference type="Proteomes" id="UP001200034">
    <property type="component" value="Unassembled WGS sequence"/>
</dbReference>
<feature type="region of interest" description="Disordered" evidence="1">
    <location>
        <begin position="39"/>
        <end position="59"/>
    </location>
</feature>
<evidence type="ECO:0000256" key="1">
    <source>
        <dbReference type="SAM" id="MobiDB-lite"/>
    </source>
</evidence>
<sequence>MQANVIFQFSLDFEVKHPVNSTEPIDKTITVQNNEMYMQDNELNSSTNAPNRPSWDEENRYDETAVRLLRSTKQSVQQMNTEIAPLVGRSDELAVRLKQTIRYVNDVDSALETEGSNFAQHVEQLRKYLTLVDQLRFSSRPGGVRLLEFVLLKLLMEKYEVLAKHQEVTAYLQQADAAWARYKNTQVVVSY</sequence>
<gene>
    <name evidence="2" type="ORF">KR093_005500</name>
</gene>
<feature type="non-terminal residue" evidence="2">
    <location>
        <position position="191"/>
    </location>
</feature>
<comment type="caution">
    <text evidence="2">The sequence shown here is derived from an EMBL/GenBank/DDBJ whole genome shotgun (WGS) entry which is preliminary data.</text>
</comment>
<evidence type="ECO:0000313" key="3">
    <source>
        <dbReference type="Proteomes" id="UP001200034"/>
    </source>
</evidence>